<dbReference type="Proteomes" id="UP000664032">
    <property type="component" value="Unassembled WGS sequence"/>
</dbReference>
<evidence type="ECO:0000313" key="2">
    <source>
        <dbReference type="Proteomes" id="UP000664032"/>
    </source>
</evidence>
<sequence length="273" mass="30356">MPCDMLVLTVDIWETLPEFANVAQMYENFKAAILILYPAADDQYRYLLDNMDLLIGTRQRLGIQLLADLAQYHSQFIMITTFLKAKGLLSDLEQNGRTFILHGTHTTLVNAVNPSPPPVVAKASIKTEQLSDILNKFKKSIVDALAASATCPRYGASSDARPCDLKCNFCGKDHFICNCKLVNDYKPAGKVKRNADNKVILPSRAFVPSSIPGNLLKDSMDKWHRRNPGQLGVATLSNTMLDTTPALRNTIQQFTLSDRIALVEAELFALRAR</sequence>
<evidence type="ECO:0000313" key="1">
    <source>
        <dbReference type="EMBL" id="KAH9475920.1"/>
    </source>
</evidence>
<keyword evidence="2" id="KW-1185">Reference proteome</keyword>
<protein>
    <submittedName>
        <fullName evidence="1">Uncharacterized protein</fullName>
    </submittedName>
</protein>
<gene>
    <name evidence="1" type="ORF">JR316_0011481</name>
</gene>
<comment type="caution">
    <text evidence="1">The sequence shown here is derived from an EMBL/GenBank/DDBJ whole genome shotgun (WGS) entry which is preliminary data.</text>
</comment>
<accession>A0ACB8GKE1</accession>
<organism evidence="1 2">
    <name type="scientific">Psilocybe cubensis</name>
    <name type="common">Psychedelic mushroom</name>
    <name type="synonym">Stropharia cubensis</name>
    <dbReference type="NCBI Taxonomy" id="181762"/>
    <lineage>
        <taxon>Eukaryota</taxon>
        <taxon>Fungi</taxon>
        <taxon>Dikarya</taxon>
        <taxon>Basidiomycota</taxon>
        <taxon>Agaricomycotina</taxon>
        <taxon>Agaricomycetes</taxon>
        <taxon>Agaricomycetidae</taxon>
        <taxon>Agaricales</taxon>
        <taxon>Agaricineae</taxon>
        <taxon>Strophariaceae</taxon>
        <taxon>Psilocybe</taxon>
    </lineage>
</organism>
<name>A0ACB8GKE1_PSICU</name>
<dbReference type="EMBL" id="JAFIQS020000011">
    <property type="protein sequence ID" value="KAH9475920.1"/>
    <property type="molecule type" value="Genomic_DNA"/>
</dbReference>
<proteinExistence type="predicted"/>
<reference evidence="1" key="1">
    <citation type="submission" date="2021-10" db="EMBL/GenBank/DDBJ databases">
        <title>Psilocybe cubensis genome.</title>
        <authorList>
            <person name="Mckernan K.J."/>
            <person name="Crawford S."/>
            <person name="Trippe A."/>
            <person name="Kane L.T."/>
            <person name="Mclaughlin S."/>
        </authorList>
    </citation>
    <scope>NUCLEOTIDE SEQUENCE</scope>
    <source>
        <strain evidence="1">MGC-MH-2018</strain>
    </source>
</reference>